<reference evidence="3 4" key="1">
    <citation type="submission" date="2019-05" db="EMBL/GenBank/DDBJ databases">
        <title>Emergence of the Ug99 lineage of the wheat stem rust pathogen through somatic hybridization.</title>
        <authorList>
            <person name="Li F."/>
            <person name="Upadhyaya N.M."/>
            <person name="Sperschneider J."/>
            <person name="Matny O."/>
            <person name="Nguyen-Phuc H."/>
            <person name="Mago R."/>
            <person name="Raley C."/>
            <person name="Miller M.E."/>
            <person name="Silverstein K.A.T."/>
            <person name="Henningsen E."/>
            <person name="Hirsch C.D."/>
            <person name="Visser B."/>
            <person name="Pretorius Z.A."/>
            <person name="Steffenson B.J."/>
            <person name="Schwessinger B."/>
            <person name="Dodds P.N."/>
            <person name="Figueroa M."/>
        </authorList>
    </citation>
    <scope>NUCLEOTIDE SEQUENCE [LARGE SCALE GENOMIC DNA]</scope>
    <source>
        <strain evidence="1">21-0</strain>
        <strain evidence="2 4">Ug99</strain>
    </source>
</reference>
<dbReference type="EMBL" id="VDEP01000246">
    <property type="protein sequence ID" value="KAA1118638.1"/>
    <property type="molecule type" value="Genomic_DNA"/>
</dbReference>
<dbReference type="EMBL" id="VSWC01000002">
    <property type="protein sequence ID" value="KAA1117598.1"/>
    <property type="molecule type" value="Genomic_DNA"/>
</dbReference>
<comment type="caution">
    <text evidence="2">The sequence shown here is derived from an EMBL/GenBank/DDBJ whole genome shotgun (WGS) entry which is preliminary data.</text>
</comment>
<name>A0A5B0QZB5_PUCGR</name>
<organism evidence="2 4">
    <name type="scientific">Puccinia graminis f. sp. tritici</name>
    <dbReference type="NCBI Taxonomy" id="56615"/>
    <lineage>
        <taxon>Eukaryota</taxon>
        <taxon>Fungi</taxon>
        <taxon>Dikarya</taxon>
        <taxon>Basidiomycota</taxon>
        <taxon>Pucciniomycotina</taxon>
        <taxon>Pucciniomycetes</taxon>
        <taxon>Pucciniales</taxon>
        <taxon>Pucciniaceae</taxon>
        <taxon>Puccinia</taxon>
    </lineage>
</organism>
<sequence>MRVCCAAAKARQNTENAVNDKDDIQIISESNKAERLRDEATAKFLEKALKAEGEGDKARSDMFYNLYAAAERLKEEIQSFNAQL</sequence>
<keyword evidence="3" id="KW-1185">Reference proteome</keyword>
<evidence type="ECO:0000313" key="1">
    <source>
        <dbReference type="EMBL" id="KAA1117598.1"/>
    </source>
</evidence>
<accession>A0A5B0QZB5</accession>
<dbReference type="AlphaFoldDB" id="A0A5B0QZB5"/>
<dbReference type="Proteomes" id="UP000325313">
    <property type="component" value="Unassembled WGS sequence"/>
</dbReference>
<evidence type="ECO:0000313" key="3">
    <source>
        <dbReference type="Proteomes" id="UP000324748"/>
    </source>
</evidence>
<dbReference type="Proteomes" id="UP000324748">
    <property type="component" value="Unassembled WGS sequence"/>
</dbReference>
<gene>
    <name evidence="1" type="ORF">PGT21_015979</name>
    <name evidence="2" type="ORF">PGTUg99_009099</name>
</gene>
<proteinExistence type="predicted"/>
<protein>
    <submittedName>
        <fullName evidence="2">Uncharacterized protein</fullName>
    </submittedName>
</protein>
<evidence type="ECO:0000313" key="2">
    <source>
        <dbReference type="EMBL" id="KAA1118638.1"/>
    </source>
</evidence>
<evidence type="ECO:0000313" key="4">
    <source>
        <dbReference type="Proteomes" id="UP000325313"/>
    </source>
</evidence>